<dbReference type="InterPro" id="IPR005302">
    <property type="entry name" value="MoCF_Sase_C"/>
</dbReference>
<dbReference type="GO" id="GO:0003824">
    <property type="term" value="F:catalytic activity"/>
    <property type="evidence" value="ECO:0007669"/>
    <property type="project" value="InterPro"/>
</dbReference>
<dbReference type="Pfam" id="PF03476">
    <property type="entry name" value="MOSC_N"/>
    <property type="match status" value="1"/>
</dbReference>
<feature type="domain" description="MOSC" evidence="1">
    <location>
        <begin position="90"/>
        <end position="231"/>
    </location>
</feature>
<dbReference type="InterPro" id="IPR005303">
    <property type="entry name" value="MOCOS_middle"/>
</dbReference>
<dbReference type="AlphaFoldDB" id="W6K2T7"/>
<accession>W6K2T7</accession>
<dbReference type="PROSITE" id="PS51340">
    <property type="entry name" value="MOSC"/>
    <property type="match status" value="1"/>
</dbReference>
<dbReference type="Gene3D" id="2.40.33.20">
    <property type="entry name" value="PK beta-barrel domain-like"/>
    <property type="match status" value="1"/>
</dbReference>
<evidence type="ECO:0000313" key="2">
    <source>
        <dbReference type="EMBL" id="CCH75425.1"/>
    </source>
</evidence>
<keyword evidence="3" id="KW-1185">Reference proteome</keyword>
<gene>
    <name evidence="2" type="ORF">BN11_70003</name>
</gene>
<dbReference type="STRING" id="1193182.BN11_70003"/>
<evidence type="ECO:0000313" key="3">
    <source>
        <dbReference type="Proteomes" id="UP000035763"/>
    </source>
</evidence>
<organism evidence="2 3">
    <name type="scientific">Nostocoides australiense Ben110</name>
    <dbReference type="NCBI Taxonomy" id="1193182"/>
    <lineage>
        <taxon>Bacteria</taxon>
        <taxon>Bacillati</taxon>
        <taxon>Actinomycetota</taxon>
        <taxon>Actinomycetes</taxon>
        <taxon>Micrococcales</taxon>
        <taxon>Intrasporangiaceae</taxon>
        <taxon>Nostocoides</taxon>
    </lineage>
</organism>
<comment type="caution">
    <text evidence="2">The sequence shown here is derived from an EMBL/GenBank/DDBJ whole genome shotgun (WGS) entry which is preliminary data.</text>
</comment>
<reference evidence="2 3" key="1">
    <citation type="journal article" date="2013" name="ISME J.">
        <title>A metabolic model for members of the genus Tetrasphaera involved in enhanced biological phosphorus removal.</title>
        <authorList>
            <person name="Kristiansen R."/>
            <person name="Nguyen H.T.T."/>
            <person name="Saunders A.M."/>
            <person name="Nielsen J.L."/>
            <person name="Wimmer R."/>
            <person name="Le V.Q."/>
            <person name="McIlroy S.J."/>
            <person name="Petrovski S."/>
            <person name="Seviour R.J."/>
            <person name="Calteau A."/>
            <person name="Nielsen K.L."/>
            <person name="Nielsen P.H."/>
        </authorList>
    </citation>
    <scope>NUCLEOTIDE SEQUENCE [LARGE SCALE GENOMIC DNA]</scope>
    <source>
        <strain evidence="2 3">Ben110</strain>
    </source>
</reference>
<dbReference type="SUPFAM" id="SSF50800">
    <property type="entry name" value="PK beta-barrel domain-like"/>
    <property type="match status" value="1"/>
</dbReference>
<sequence length="231" mass="25784">MADLLITVASLRRFPVKSMGGEDLEWVELDAHGLHGDRRYAVRDHDGRLASGKNTRRFRRRDAIFEYSASTTMDGVLVTGARGGRWDVGDAALAAELSAAMNTSVEVTASTAESFQDRGSVSLISDASLRWCAQRWGDADPRRLRSNLILAGGEAFSEERWLGHELRIGEARLRVVERIPRCRMIDVAQDGFVPDVPWLIELTRIRQMYLGVYAEVLVPGILRKGDRLTVC</sequence>
<dbReference type="Pfam" id="PF03473">
    <property type="entry name" value="MOSC"/>
    <property type="match status" value="1"/>
</dbReference>
<evidence type="ECO:0000259" key="1">
    <source>
        <dbReference type="PROSITE" id="PS51340"/>
    </source>
</evidence>
<dbReference type="InterPro" id="IPR011037">
    <property type="entry name" value="Pyrv_Knase-like_insert_dom_sf"/>
</dbReference>
<dbReference type="GO" id="GO:0030151">
    <property type="term" value="F:molybdenum ion binding"/>
    <property type="evidence" value="ECO:0007669"/>
    <property type="project" value="InterPro"/>
</dbReference>
<dbReference type="EMBL" id="CAJA01000496">
    <property type="protein sequence ID" value="CCH75425.1"/>
    <property type="molecule type" value="Genomic_DNA"/>
</dbReference>
<dbReference type="OrthoDB" id="9793178at2"/>
<dbReference type="Proteomes" id="UP000035763">
    <property type="component" value="Unassembled WGS sequence"/>
</dbReference>
<protein>
    <submittedName>
        <fullName evidence="2">MOSC domain containing protein</fullName>
    </submittedName>
</protein>
<dbReference type="GO" id="GO:0030170">
    <property type="term" value="F:pyridoxal phosphate binding"/>
    <property type="evidence" value="ECO:0007669"/>
    <property type="project" value="InterPro"/>
</dbReference>
<proteinExistence type="predicted"/>
<name>W6K2T7_9MICO</name>
<dbReference type="RefSeq" id="WP_048693315.1">
    <property type="nucleotide sequence ID" value="NZ_HG764815.1"/>
</dbReference>